<evidence type="ECO:0000313" key="2">
    <source>
        <dbReference type="Proteomes" id="UP000292027"/>
    </source>
</evidence>
<dbReference type="EMBL" id="SHKR01000015">
    <property type="protein sequence ID" value="RZU11318.1"/>
    <property type="molecule type" value="Genomic_DNA"/>
</dbReference>
<protein>
    <submittedName>
        <fullName evidence="1">Pyrroloquinoline-quinone binding quinoprotein</fullName>
    </submittedName>
</protein>
<proteinExistence type="predicted"/>
<dbReference type="SUPFAM" id="SSF50998">
    <property type="entry name" value="Quinoprotein alcohol dehydrogenase-like"/>
    <property type="match status" value="1"/>
</dbReference>
<sequence length="234" mass="24795">MSIMALDSRAFPGGITDAAGNTGFVNLPGDEIVAIDLATGDTRWRVAGAGRPLLATDSALLVVRRQQRRLELALLDAMNGDVRNDIGPLPVPDWAADEWDTSGGFVAVAQPQGSQSQVAWRAVKRYHGGAAPTAEVLSGVGDEAGGTVLVDLDTGQMHALQDVDPSTLGGAELGERAQRTTSTGGRVYQLDSKPFSDGTTVVTLTASREGDEVPLWETVLDRRGTRRRPPPLRQ</sequence>
<comment type="caution">
    <text evidence="1">The sequence shown here is derived from an EMBL/GenBank/DDBJ whole genome shotgun (WGS) entry which is preliminary data.</text>
</comment>
<dbReference type="AlphaFoldDB" id="A0A4Q7WNI7"/>
<accession>A0A4Q7WNI7</accession>
<gene>
    <name evidence="1" type="ORF">EV645_6480</name>
</gene>
<keyword evidence="2" id="KW-1185">Reference proteome</keyword>
<dbReference type="Proteomes" id="UP000292027">
    <property type="component" value="Unassembled WGS sequence"/>
</dbReference>
<organism evidence="1 2">
    <name type="scientific">Kribbella rubisoli</name>
    <dbReference type="NCBI Taxonomy" id="3075929"/>
    <lineage>
        <taxon>Bacteria</taxon>
        <taxon>Bacillati</taxon>
        <taxon>Actinomycetota</taxon>
        <taxon>Actinomycetes</taxon>
        <taxon>Propionibacteriales</taxon>
        <taxon>Kribbellaceae</taxon>
        <taxon>Kribbella</taxon>
    </lineage>
</organism>
<name>A0A4Q7WNI7_9ACTN</name>
<reference evidence="1 2" key="1">
    <citation type="journal article" date="2015" name="Stand. Genomic Sci.">
        <title>Genomic Encyclopedia of Bacterial and Archaeal Type Strains, Phase III: the genomes of soil and plant-associated and newly described type strains.</title>
        <authorList>
            <person name="Whitman W.B."/>
            <person name="Woyke T."/>
            <person name="Klenk H.P."/>
            <person name="Zhou Y."/>
            <person name="Lilburn T.G."/>
            <person name="Beck B.J."/>
            <person name="De Vos P."/>
            <person name="Vandamme P."/>
            <person name="Eisen J.A."/>
            <person name="Garrity G."/>
            <person name="Hugenholtz P."/>
            <person name="Kyrpides N.C."/>
        </authorList>
    </citation>
    <scope>NUCLEOTIDE SEQUENCE [LARGE SCALE GENOMIC DNA]</scope>
    <source>
        <strain evidence="1 2">VKM Ac-2540</strain>
    </source>
</reference>
<dbReference type="InterPro" id="IPR011047">
    <property type="entry name" value="Quinoprotein_ADH-like_sf"/>
</dbReference>
<evidence type="ECO:0000313" key="1">
    <source>
        <dbReference type="EMBL" id="RZU11318.1"/>
    </source>
</evidence>